<dbReference type="Proteomes" id="UP000242444">
    <property type="component" value="Unassembled WGS sequence"/>
</dbReference>
<evidence type="ECO:0000313" key="1">
    <source>
        <dbReference type="EMBL" id="OZM71311.1"/>
    </source>
</evidence>
<comment type="caution">
    <text evidence="1">The sequence shown here is derived from an EMBL/GenBank/DDBJ whole genome shotgun (WGS) entry which is preliminary data.</text>
</comment>
<dbReference type="RefSeq" id="WP_094864614.1">
    <property type="nucleotide sequence ID" value="NZ_NKYE01000014.1"/>
</dbReference>
<proteinExistence type="predicted"/>
<gene>
    <name evidence="1" type="ORF">CFN78_21215</name>
</gene>
<protein>
    <submittedName>
        <fullName evidence="1">Uncharacterized protein</fullName>
    </submittedName>
</protein>
<evidence type="ECO:0000313" key="2">
    <source>
        <dbReference type="Proteomes" id="UP000242444"/>
    </source>
</evidence>
<dbReference type="AlphaFoldDB" id="A0A263CYX4"/>
<dbReference type="EMBL" id="NKYE01000014">
    <property type="protein sequence ID" value="OZM71311.1"/>
    <property type="molecule type" value="Genomic_DNA"/>
</dbReference>
<accession>A0A263CYX4</accession>
<reference evidence="1 2" key="1">
    <citation type="submission" date="2017-07" db="EMBL/GenBank/DDBJ databases">
        <title>Amycolatopsis antarcticus sp. nov., isolated from the surface of an Antarcticus brown macroalga.</title>
        <authorList>
            <person name="Wang J."/>
            <person name="Leiva S."/>
            <person name="Huang J."/>
            <person name="Huang Y."/>
        </authorList>
    </citation>
    <scope>NUCLEOTIDE SEQUENCE [LARGE SCALE GENOMIC DNA]</scope>
    <source>
        <strain evidence="1 2">AU-G6</strain>
    </source>
</reference>
<dbReference type="InParanoid" id="A0A263CYX4"/>
<organism evidence="1 2">
    <name type="scientific">Amycolatopsis antarctica</name>
    <dbReference type="NCBI Taxonomy" id="1854586"/>
    <lineage>
        <taxon>Bacteria</taxon>
        <taxon>Bacillati</taxon>
        <taxon>Actinomycetota</taxon>
        <taxon>Actinomycetes</taxon>
        <taxon>Pseudonocardiales</taxon>
        <taxon>Pseudonocardiaceae</taxon>
        <taxon>Amycolatopsis</taxon>
    </lineage>
</organism>
<sequence>MSTTNAITRRAESVDVPFGRLQDFYEQSAAYTPALAVTGIGDVALAAIGGAAIESMVPEGVAGEHASVRELVSLRTTAVRA</sequence>
<keyword evidence="2" id="KW-1185">Reference proteome</keyword>
<name>A0A263CYX4_9PSEU</name>